<dbReference type="SUPFAM" id="SSF55729">
    <property type="entry name" value="Acyl-CoA N-acyltransferases (Nat)"/>
    <property type="match status" value="1"/>
</dbReference>
<reference evidence="14" key="1">
    <citation type="journal article" date="2023" name="Mol. Phylogenet. Evol.">
        <title>Genome-scale phylogeny and comparative genomics of the fungal order Sordariales.</title>
        <authorList>
            <person name="Hensen N."/>
            <person name="Bonometti L."/>
            <person name="Westerberg I."/>
            <person name="Brannstrom I.O."/>
            <person name="Guillou S."/>
            <person name="Cros-Aarteil S."/>
            <person name="Calhoun S."/>
            <person name="Haridas S."/>
            <person name="Kuo A."/>
            <person name="Mondo S."/>
            <person name="Pangilinan J."/>
            <person name="Riley R."/>
            <person name="LaButti K."/>
            <person name="Andreopoulos B."/>
            <person name="Lipzen A."/>
            <person name="Chen C."/>
            <person name="Yan M."/>
            <person name="Daum C."/>
            <person name="Ng V."/>
            <person name="Clum A."/>
            <person name="Steindorff A."/>
            <person name="Ohm R.A."/>
            <person name="Martin F."/>
            <person name="Silar P."/>
            <person name="Natvig D.O."/>
            <person name="Lalanne C."/>
            <person name="Gautier V."/>
            <person name="Ament-Velasquez S.L."/>
            <person name="Kruys A."/>
            <person name="Hutchinson M.I."/>
            <person name="Powell A.J."/>
            <person name="Barry K."/>
            <person name="Miller A.N."/>
            <person name="Grigoriev I.V."/>
            <person name="Debuchy R."/>
            <person name="Gladieux P."/>
            <person name="Hiltunen Thoren M."/>
            <person name="Johannesson H."/>
        </authorList>
    </citation>
    <scope>NUCLEOTIDE SEQUENCE</scope>
    <source>
        <strain evidence="14">CBS 333.67</strain>
    </source>
</reference>
<proteinExistence type="inferred from homology"/>
<dbReference type="GO" id="GO:0005634">
    <property type="term" value="C:nucleus"/>
    <property type="evidence" value="ECO:0007669"/>
    <property type="project" value="UniProtKB-SubCell"/>
</dbReference>
<keyword evidence="6" id="KW-0963">Cytoplasm</keyword>
<comment type="caution">
    <text evidence="14">The sequence shown here is derived from an EMBL/GenBank/DDBJ whole genome shotgun (WGS) entry which is preliminary data.</text>
</comment>
<sequence length="262" mass="29978">MKETAFTTRPMSGRTRLRDTSSNSTDPGIWSKMRPKRRRAPTSPLELASRKTDEEFINDYLQPSSSEKSPWVSAWTHPRTGTEYSISLVQASRVSEDDFAVCFRLIEETSRKDYENSSWRWHPEKKLKEMRSPDLRYVLVKEKDTGLVRGFTSLMPTYEEGQPVIYCYEIHLQSELRGTGLGALLMAIHSTVGANLPPVTKVMLTCFLSNQRGLAFYKRLGFEKDDISPGPRKLRHGKIFTPDYVIMSKPVRSDMVQSVSES</sequence>
<dbReference type="GO" id="GO:0005737">
    <property type="term" value="C:cytoplasm"/>
    <property type="evidence" value="ECO:0007669"/>
    <property type="project" value="UniProtKB-SubCell"/>
</dbReference>
<accession>A0AAJ0GT53</accession>
<evidence type="ECO:0000256" key="5">
    <source>
        <dbReference type="ARBA" id="ARBA00015043"/>
    </source>
</evidence>
<evidence type="ECO:0000313" key="14">
    <source>
        <dbReference type="EMBL" id="KAK3305415.1"/>
    </source>
</evidence>
<dbReference type="InterPro" id="IPR039949">
    <property type="entry name" value="NAA40"/>
</dbReference>
<evidence type="ECO:0000256" key="12">
    <source>
        <dbReference type="SAM" id="MobiDB-lite"/>
    </source>
</evidence>
<evidence type="ECO:0000256" key="1">
    <source>
        <dbReference type="ARBA" id="ARBA00004123"/>
    </source>
</evidence>
<evidence type="ECO:0000256" key="10">
    <source>
        <dbReference type="ARBA" id="ARBA00047821"/>
    </source>
</evidence>
<dbReference type="Gene3D" id="3.40.630.30">
    <property type="match status" value="1"/>
</dbReference>
<evidence type="ECO:0000259" key="13">
    <source>
        <dbReference type="PROSITE" id="PS51186"/>
    </source>
</evidence>
<evidence type="ECO:0000256" key="4">
    <source>
        <dbReference type="ARBA" id="ARBA00012950"/>
    </source>
</evidence>
<keyword evidence="9" id="KW-0012">Acyltransferase</keyword>
<dbReference type="EC" id="2.3.1.257" evidence="4"/>
<dbReference type="PANTHER" id="PTHR20531">
    <property type="entry name" value="N-ALPHA-ACETYLTRANSFERASE 40"/>
    <property type="match status" value="1"/>
</dbReference>
<evidence type="ECO:0000256" key="3">
    <source>
        <dbReference type="ARBA" id="ARBA00008870"/>
    </source>
</evidence>
<evidence type="ECO:0000256" key="11">
    <source>
        <dbReference type="ARBA" id="ARBA00049524"/>
    </source>
</evidence>
<organism evidence="14 15">
    <name type="scientific">Chaetomium strumarium</name>
    <dbReference type="NCBI Taxonomy" id="1170767"/>
    <lineage>
        <taxon>Eukaryota</taxon>
        <taxon>Fungi</taxon>
        <taxon>Dikarya</taxon>
        <taxon>Ascomycota</taxon>
        <taxon>Pezizomycotina</taxon>
        <taxon>Sordariomycetes</taxon>
        <taxon>Sordariomycetidae</taxon>
        <taxon>Sordariales</taxon>
        <taxon>Chaetomiaceae</taxon>
        <taxon>Chaetomium</taxon>
    </lineage>
</organism>
<evidence type="ECO:0000256" key="9">
    <source>
        <dbReference type="ARBA" id="ARBA00023315"/>
    </source>
</evidence>
<gene>
    <name evidence="14" type="ORF">B0T15DRAFT_196485</name>
</gene>
<dbReference type="GO" id="GO:0010485">
    <property type="term" value="F:histone H4 acetyltransferase activity"/>
    <property type="evidence" value="ECO:0007669"/>
    <property type="project" value="InterPro"/>
</dbReference>
<comment type="similarity">
    <text evidence="3">Belongs to the acetyltransferase family. NAA40 subfamily.</text>
</comment>
<dbReference type="InterPro" id="IPR000182">
    <property type="entry name" value="GNAT_dom"/>
</dbReference>
<dbReference type="GeneID" id="87881343"/>
<protein>
    <recommendedName>
        <fullName evidence="5">N-alpha-acetyltransferase 40</fullName>
        <ecNumber evidence="4">2.3.1.257</ecNumber>
    </recommendedName>
</protein>
<dbReference type="PROSITE" id="PS51186">
    <property type="entry name" value="GNAT"/>
    <property type="match status" value="1"/>
</dbReference>
<dbReference type="Proteomes" id="UP001273166">
    <property type="component" value="Unassembled WGS sequence"/>
</dbReference>
<evidence type="ECO:0000313" key="15">
    <source>
        <dbReference type="Proteomes" id="UP001273166"/>
    </source>
</evidence>
<dbReference type="RefSeq" id="XP_062721195.1">
    <property type="nucleotide sequence ID" value="XM_062862514.1"/>
</dbReference>
<keyword evidence="7" id="KW-0808">Transferase</keyword>
<evidence type="ECO:0000256" key="2">
    <source>
        <dbReference type="ARBA" id="ARBA00004496"/>
    </source>
</evidence>
<dbReference type="Pfam" id="PF00583">
    <property type="entry name" value="Acetyltransf_1"/>
    <property type="match status" value="1"/>
</dbReference>
<comment type="catalytic activity">
    <reaction evidence="10">
        <text>N-terminal L-seryl-[histone H2A] + acetyl-CoA = N-terminal N(alpha)-acetyl-L-seryl-[histone H2A] + CoA + H(+)</text>
        <dbReference type="Rhea" id="RHEA:50600"/>
        <dbReference type="Rhea" id="RHEA-COMP:12742"/>
        <dbReference type="Rhea" id="RHEA-COMP:12744"/>
        <dbReference type="ChEBI" id="CHEBI:15378"/>
        <dbReference type="ChEBI" id="CHEBI:57287"/>
        <dbReference type="ChEBI" id="CHEBI:57288"/>
        <dbReference type="ChEBI" id="CHEBI:64738"/>
        <dbReference type="ChEBI" id="CHEBI:83690"/>
        <dbReference type="EC" id="2.3.1.257"/>
    </reaction>
</comment>
<feature type="region of interest" description="Disordered" evidence="12">
    <location>
        <begin position="1"/>
        <end position="46"/>
    </location>
</feature>
<feature type="domain" description="N-acetyltransferase" evidence="13">
    <location>
        <begin position="89"/>
        <end position="252"/>
    </location>
</feature>
<dbReference type="AlphaFoldDB" id="A0AAJ0GT53"/>
<reference evidence="14" key="2">
    <citation type="submission" date="2023-06" db="EMBL/GenBank/DDBJ databases">
        <authorList>
            <consortium name="Lawrence Berkeley National Laboratory"/>
            <person name="Mondo S.J."/>
            <person name="Hensen N."/>
            <person name="Bonometti L."/>
            <person name="Westerberg I."/>
            <person name="Brannstrom I.O."/>
            <person name="Guillou S."/>
            <person name="Cros-Aarteil S."/>
            <person name="Calhoun S."/>
            <person name="Haridas S."/>
            <person name="Kuo A."/>
            <person name="Pangilinan J."/>
            <person name="Riley R."/>
            <person name="Labutti K."/>
            <person name="Andreopoulos B."/>
            <person name="Lipzen A."/>
            <person name="Chen C."/>
            <person name="Yanf M."/>
            <person name="Daum C."/>
            <person name="Ng V."/>
            <person name="Clum A."/>
            <person name="Steindorff A."/>
            <person name="Ohm R."/>
            <person name="Martin F."/>
            <person name="Silar P."/>
            <person name="Natvig D."/>
            <person name="Lalanne C."/>
            <person name="Gautier V."/>
            <person name="Ament-Velasquez S.L."/>
            <person name="Kruys A."/>
            <person name="Hutchinson M.I."/>
            <person name="Powell A.J."/>
            <person name="Barry K."/>
            <person name="Miller A.N."/>
            <person name="Grigoriev I.V."/>
            <person name="Debuchy R."/>
            <person name="Gladieux P."/>
            <person name="Thoren M.H."/>
            <person name="Johannesson H."/>
        </authorList>
    </citation>
    <scope>NUCLEOTIDE SEQUENCE</scope>
    <source>
        <strain evidence="14">CBS 333.67</strain>
    </source>
</reference>
<evidence type="ECO:0000256" key="8">
    <source>
        <dbReference type="ARBA" id="ARBA00023242"/>
    </source>
</evidence>
<evidence type="ECO:0000256" key="7">
    <source>
        <dbReference type="ARBA" id="ARBA00022679"/>
    </source>
</evidence>
<dbReference type="EMBL" id="JAUDZG010000004">
    <property type="protein sequence ID" value="KAK3305415.1"/>
    <property type="molecule type" value="Genomic_DNA"/>
</dbReference>
<dbReference type="GO" id="GO:1990189">
    <property type="term" value="F:protein N-terminal-serine acetyltransferase activity"/>
    <property type="evidence" value="ECO:0007669"/>
    <property type="project" value="UniProtKB-EC"/>
</dbReference>
<comment type="catalytic activity">
    <reaction evidence="11">
        <text>N-terminal L-seryl-[histone H4] + acetyl-CoA = N-terminal N(alpha)-acetyl-L-seryl-[histone H4] + CoA + H(+)</text>
        <dbReference type="Rhea" id="RHEA:50596"/>
        <dbReference type="Rhea" id="RHEA-COMP:12740"/>
        <dbReference type="Rhea" id="RHEA-COMP:12743"/>
        <dbReference type="ChEBI" id="CHEBI:15378"/>
        <dbReference type="ChEBI" id="CHEBI:57287"/>
        <dbReference type="ChEBI" id="CHEBI:57288"/>
        <dbReference type="ChEBI" id="CHEBI:64738"/>
        <dbReference type="ChEBI" id="CHEBI:83690"/>
        <dbReference type="EC" id="2.3.1.257"/>
    </reaction>
</comment>
<keyword evidence="8" id="KW-0539">Nucleus</keyword>
<feature type="compositionally biased region" description="Polar residues" evidence="12">
    <location>
        <begin position="1"/>
        <end position="10"/>
    </location>
</feature>
<dbReference type="PANTHER" id="PTHR20531:SF1">
    <property type="entry name" value="N-ALPHA-ACETYLTRANSFERASE 40"/>
    <property type="match status" value="1"/>
</dbReference>
<name>A0AAJ0GT53_9PEZI</name>
<dbReference type="GO" id="GO:0043998">
    <property type="term" value="F:histone H2A acetyltransferase activity"/>
    <property type="evidence" value="ECO:0007669"/>
    <property type="project" value="InterPro"/>
</dbReference>
<keyword evidence="15" id="KW-1185">Reference proteome</keyword>
<evidence type="ECO:0000256" key="6">
    <source>
        <dbReference type="ARBA" id="ARBA00022490"/>
    </source>
</evidence>
<comment type="subcellular location">
    <subcellularLocation>
        <location evidence="2">Cytoplasm</location>
    </subcellularLocation>
    <subcellularLocation>
        <location evidence="1">Nucleus</location>
    </subcellularLocation>
</comment>
<dbReference type="InterPro" id="IPR016181">
    <property type="entry name" value="Acyl_CoA_acyltransferase"/>
</dbReference>